<accession>A0AA38X800</accession>
<sequence length="230" mass="26672">MHPTELQQRQYGNDENKRNVRPCVDEQFGIHAPFTITEGRLGPLVHLGLDRYSLSDVLVMAAKSEDWELQAKLKPFALEYVRNARTYDSVSRLFQIDLTVLALHIGASIYENELDARPKPVRLLEVYPINRHSPSPRELTVALKLQYRDETPKIETVYMDDLQSQSRPAVSFHLDPFEGVVPGRWINWDHVQYKSPSWDDQPLIPAHLQHFSMADEFLRRIEMANRMVPA</sequence>
<dbReference type="AlphaFoldDB" id="A0AA38X800"/>
<organism evidence="1 2">
    <name type="scientific">Cladophialophora chaetospira</name>
    <dbReference type="NCBI Taxonomy" id="386627"/>
    <lineage>
        <taxon>Eukaryota</taxon>
        <taxon>Fungi</taxon>
        <taxon>Dikarya</taxon>
        <taxon>Ascomycota</taxon>
        <taxon>Pezizomycotina</taxon>
        <taxon>Eurotiomycetes</taxon>
        <taxon>Chaetothyriomycetidae</taxon>
        <taxon>Chaetothyriales</taxon>
        <taxon>Herpotrichiellaceae</taxon>
        <taxon>Cladophialophora</taxon>
    </lineage>
</organism>
<evidence type="ECO:0000313" key="1">
    <source>
        <dbReference type="EMBL" id="KAJ9608552.1"/>
    </source>
</evidence>
<comment type="caution">
    <text evidence="1">The sequence shown here is derived from an EMBL/GenBank/DDBJ whole genome shotgun (WGS) entry which is preliminary data.</text>
</comment>
<evidence type="ECO:0000313" key="2">
    <source>
        <dbReference type="Proteomes" id="UP001172673"/>
    </source>
</evidence>
<gene>
    <name evidence="1" type="ORF">H2200_007540</name>
</gene>
<dbReference type="Proteomes" id="UP001172673">
    <property type="component" value="Unassembled WGS sequence"/>
</dbReference>
<proteinExistence type="predicted"/>
<reference evidence="1" key="1">
    <citation type="submission" date="2022-10" db="EMBL/GenBank/DDBJ databases">
        <title>Culturing micro-colonial fungi from biological soil crusts in the Mojave desert and describing Neophaeococcomyces mojavensis, and introducing the new genera and species Taxawa tesnikishii.</title>
        <authorList>
            <person name="Kurbessoian T."/>
            <person name="Stajich J.E."/>
        </authorList>
    </citation>
    <scope>NUCLEOTIDE SEQUENCE</scope>
    <source>
        <strain evidence="1">TK_41</strain>
    </source>
</reference>
<name>A0AA38X800_9EURO</name>
<keyword evidence="2" id="KW-1185">Reference proteome</keyword>
<dbReference type="EMBL" id="JAPDRK010000010">
    <property type="protein sequence ID" value="KAJ9608552.1"/>
    <property type="molecule type" value="Genomic_DNA"/>
</dbReference>
<protein>
    <submittedName>
        <fullName evidence="1">Uncharacterized protein</fullName>
    </submittedName>
</protein>